<sequence>MIATWLPTPANYVLVSAIAVLVYILTTRAQHARRAPTSAIAWVLGLALMPYLMLPIYLLFGQRKLRPVATPRTGDMTEGEHWAAELIECFGLAPPSLAEVRPHRNGVEARDALWELIEAAHERLDVCTFLIGNDPIGTDVVERLVAKARAGVKVRLLLDGFFAVFVPGRFLRKLRKAGVEVAVFRPFLSLRRLGPRNLRNHRKFVIADDRWVWSGGRNLAAEYFIDTNKEPAWLDLSFDLRGSIAAEAARQFDLDWAGTTRGEVAARVPNAVGIAQGSRVQFLPSGPDQAEDTAQSLLIDACYRARRRILAVTPYFVPDDSLRVAIRLAARRGVKVTIVLPEFSNHRLADFVRSRAMRDLAMAGVEFRLLPRMIHAKGLVVDDTLAMSGSINLDLRSLQLNHEASVVFYDPRDIAWFAGWIDEVAPQGAVYEATRPGLLRDIAEGLLLTVAFQL</sequence>
<evidence type="ECO:0000256" key="4">
    <source>
        <dbReference type="ARBA" id="ARBA00022989"/>
    </source>
</evidence>
<comment type="caution">
    <text evidence="8">The sequence shown here is derived from an EMBL/GenBank/DDBJ whole genome shotgun (WGS) entry which is preliminary data.</text>
</comment>
<dbReference type="EMBL" id="JACHHZ010000004">
    <property type="protein sequence ID" value="MBB6094757.1"/>
    <property type="molecule type" value="Genomic_DNA"/>
</dbReference>
<dbReference type="Proteomes" id="UP000588068">
    <property type="component" value="Unassembled WGS sequence"/>
</dbReference>
<dbReference type="EC" id="2.7.8.-" evidence="8"/>
<evidence type="ECO:0000256" key="3">
    <source>
        <dbReference type="ARBA" id="ARBA00022692"/>
    </source>
</evidence>
<keyword evidence="8" id="KW-0808">Transferase</keyword>
<evidence type="ECO:0000256" key="5">
    <source>
        <dbReference type="ARBA" id="ARBA00023136"/>
    </source>
</evidence>
<feature type="domain" description="PLD phosphodiesterase" evidence="7">
    <location>
        <begin position="196"/>
        <end position="223"/>
    </location>
</feature>
<reference evidence="8 9" key="1">
    <citation type="submission" date="2020-08" db="EMBL/GenBank/DDBJ databases">
        <title>Genomic Encyclopedia of Type Strains, Phase IV (KMG-IV): sequencing the most valuable type-strain genomes for metagenomic binning, comparative biology and taxonomic classification.</title>
        <authorList>
            <person name="Goeker M."/>
        </authorList>
    </citation>
    <scope>NUCLEOTIDE SEQUENCE [LARGE SCALE GENOMIC DNA]</scope>
    <source>
        <strain evidence="8 9">DSM 26723</strain>
    </source>
</reference>
<comment type="subcellular location">
    <subcellularLocation>
        <location evidence="1">Cell membrane</location>
        <topology evidence="1">Multi-pass membrane protein</topology>
    </subcellularLocation>
</comment>
<dbReference type="Gene3D" id="3.30.870.10">
    <property type="entry name" value="Endonuclease Chain A"/>
    <property type="match status" value="2"/>
</dbReference>
<gene>
    <name evidence="8" type="ORF">HNQ60_003644</name>
</gene>
<evidence type="ECO:0000313" key="9">
    <source>
        <dbReference type="Proteomes" id="UP000588068"/>
    </source>
</evidence>
<keyword evidence="9" id="KW-1185">Reference proteome</keyword>
<keyword evidence="3 6" id="KW-0812">Transmembrane</keyword>
<evidence type="ECO:0000313" key="8">
    <source>
        <dbReference type="EMBL" id="MBB6094757.1"/>
    </source>
</evidence>
<dbReference type="RefSeq" id="WP_221304274.1">
    <property type="nucleotide sequence ID" value="NZ_JACHHZ010000004.1"/>
</dbReference>
<organism evidence="8 9">
    <name type="scientific">Povalibacter uvarum</name>
    <dbReference type="NCBI Taxonomy" id="732238"/>
    <lineage>
        <taxon>Bacteria</taxon>
        <taxon>Pseudomonadati</taxon>
        <taxon>Pseudomonadota</taxon>
        <taxon>Gammaproteobacteria</taxon>
        <taxon>Steroidobacterales</taxon>
        <taxon>Steroidobacteraceae</taxon>
        <taxon>Povalibacter</taxon>
    </lineage>
</organism>
<keyword evidence="5 6" id="KW-0472">Membrane</keyword>
<protein>
    <submittedName>
        <fullName evidence="8">Cardiolipin synthase</fullName>
        <ecNumber evidence="8">2.7.8.-</ecNumber>
    </submittedName>
</protein>
<evidence type="ECO:0000256" key="2">
    <source>
        <dbReference type="ARBA" id="ARBA00022475"/>
    </source>
</evidence>
<evidence type="ECO:0000259" key="7">
    <source>
        <dbReference type="PROSITE" id="PS50035"/>
    </source>
</evidence>
<feature type="transmembrane region" description="Helical" evidence="6">
    <location>
        <begin position="39"/>
        <end position="60"/>
    </location>
</feature>
<keyword evidence="4 6" id="KW-1133">Transmembrane helix</keyword>
<dbReference type="GO" id="GO:0005886">
    <property type="term" value="C:plasma membrane"/>
    <property type="evidence" value="ECO:0007669"/>
    <property type="project" value="UniProtKB-SubCell"/>
</dbReference>
<name>A0A841HNP9_9GAMM</name>
<dbReference type="PROSITE" id="PS50035">
    <property type="entry name" value="PLD"/>
    <property type="match status" value="2"/>
</dbReference>
<evidence type="ECO:0000256" key="1">
    <source>
        <dbReference type="ARBA" id="ARBA00004651"/>
    </source>
</evidence>
<dbReference type="InterPro" id="IPR001736">
    <property type="entry name" value="PLipase_D/transphosphatidylase"/>
</dbReference>
<dbReference type="Pfam" id="PF13396">
    <property type="entry name" value="PLDc_N"/>
    <property type="match status" value="1"/>
</dbReference>
<dbReference type="PANTHER" id="PTHR21248">
    <property type="entry name" value="CARDIOLIPIN SYNTHASE"/>
    <property type="match status" value="1"/>
</dbReference>
<feature type="domain" description="PLD phosphodiesterase" evidence="7">
    <location>
        <begin position="370"/>
        <end position="397"/>
    </location>
</feature>
<keyword evidence="2" id="KW-1003">Cell membrane</keyword>
<dbReference type="InterPro" id="IPR027379">
    <property type="entry name" value="CLS_N"/>
</dbReference>
<dbReference type="PANTHER" id="PTHR21248:SF22">
    <property type="entry name" value="PHOSPHOLIPASE D"/>
    <property type="match status" value="1"/>
</dbReference>
<proteinExistence type="predicted"/>
<dbReference type="SMART" id="SM00155">
    <property type="entry name" value="PLDc"/>
    <property type="match status" value="2"/>
</dbReference>
<feature type="transmembrane region" description="Helical" evidence="6">
    <location>
        <begin position="6"/>
        <end position="27"/>
    </location>
</feature>
<dbReference type="InterPro" id="IPR025202">
    <property type="entry name" value="PLD-like_dom"/>
</dbReference>
<accession>A0A841HNP9</accession>
<dbReference type="SUPFAM" id="SSF56024">
    <property type="entry name" value="Phospholipase D/nuclease"/>
    <property type="match status" value="2"/>
</dbReference>
<dbReference type="GO" id="GO:0008808">
    <property type="term" value="F:cardiolipin synthase activity"/>
    <property type="evidence" value="ECO:0007669"/>
    <property type="project" value="TreeGrafter"/>
</dbReference>
<dbReference type="GO" id="GO:0032049">
    <property type="term" value="P:cardiolipin biosynthetic process"/>
    <property type="evidence" value="ECO:0007669"/>
    <property type="project" value="UniProtKB-ARBA"/>
</dbReference>
<dbReference type="Pfam" id="PF13091">
    <property type="entry name" value="PLDc_2"/>
    <property type="match status" value="2"/>
</dbReference>
<evidence type="ECO:0000256" key="6">
    <source>
        <dbReference type="SAM" id="Phobius"/>
    </source>
</evidence>
<dbReference type="AlphaFoldDB" id="A0A841HNP9"/>